<keyword evidence="4" id="KW-1003">Cell membrane</keyword>
<feature type="region of interest" description="Disordered" evidence="10">
    <location>
        <begin position="296"/>
        <end position="334"/>
    </location>
</feature>
<keyword evidence="15" id="KW-1185">Reference proteome</keyword>
<dbReference type="InterPro" id="IPR043427">
    <property type="entry name" value="YscJ/FliF"/>
</dbReference>
<feature type="compositionally biased region" description="Polar residues" evidence="10">
    <location>
        <begin position="314"/>
        <end position="334"/>
    </location>
</feature>
<dbReference type="NCBIfam" id="TIGR00206">
    <property type="entry name" value="fliF"/>
    <property type="match status" value="1"/>
</dbReference>
<dbReference type="Proteomes" id="UP000298324">
    <property type="component" value="Unassembled WGS sequence"/>
</dbReference>
<comment type="similarity">
    <text evidence="3 9">Belongs to the FliF family.</text>
</comment>
<gene>
    <name evidence="14" type="primary">fliF</name>
    <name evidence="14" type="ORF">Psch_03696</name>
</gene>
<evidence type="ECO:0000256" key="1">
    <source>
        <dbReference type="ARBA" id="ARBA00004117"/>
    </source>
</evidence>
<evidence type="ECO:0000256" key="10">
    <source>
        <dbReference type="SAM" id="MobiDB-lite"/>
    </source>
</evidence>
<keyword evidence="14" id="KW-0969">Cilium</keyword>
<dbReference type="InterPro" id="IPR006182">
    <property type="entry name" value="FliF_N_dom"/>
</dbReference>
<proteinExistence type="inferred from homology"/>
<dbReference type="PIRSF" id="PIRSF004862">
    <property type="entry name" value="FliF"/>
    <property type="match status" value="1"/>
</dbReference>
<dbReference type="PANTHER" id="PTHR30046">
    <property type="entry name" value="FLAGELLAR M-RING PROTEIN"/>
    <property type="match status" value="1"/>
</dbReference>
<keyword evidence="7 11" id="KW-0472">Membrane</keyword>
<dbReference type="RefSeq" id="WP_190259219.1">
    <property type="nucleotide sequence ID" value="NZ_QFGA01000003.1"/>
</dbReference>
<comment type="subcellular location">
    <subcellularLocation>
        <location evidence="1 9">Bacterial flagellum basal body</location>
    </subcellularLocation>
    <subcellularLocation>
        <location evidence="2">Cell membrane</location>
        <topology evidence="2">Multi-pass membrane protein</topology>
    </subcellularLocation>
</comment>
<comment type="caution">
    <text evidence="14">The sequence shown here is derived from an EMBL/GenBank/DDBJ whole genome shotgun (WGS) entry which is preliminary data.</text>
</comment>
<feature type="transmembrane region" description="Helical" evidence="11">
    <location>
        <begin position="21"/>
        <end position="40"/>
    </location>
</feature>
<evidence type="ECO:0000256" key="3">
    <source>
        <dbReference type="ARBA" id="ARBA00007971"/>
    </source>
</evidence>
<organism evidence="14 15">
    <name type="scientific">Pelotomaculum schinkii</name>
    <dbReference type="NCBI Taxonomy" id="78350"/>
    <lineage>
        <taxon>Bacteria</taxon>
        <taxon>Bacillati</taxon>
        <taxon>Bacillota</taxon>
        <taxon>Clostridia</taxon>
        <taxon>Eubacteriales</taxon>
        <taxon>Desulfotomaculaceae</taxon>
        <taxon>Pelotomaculum</taxon>
    </lineage>
</organism>
<dbReference type="AlphaFoldDB" id="A0A4Y7R8B4"/>
<dbReference type="GO" id="GO:0003774">
    <property type="term" value="F:cytoskeletal motor activity"/>
    <property type="evidence" value="ECO:0007669"/>
    <property type="project" value="InterPro"/>
</dbReference>
<dbReference type="Pfam" id="PF08345">
    <property type="entry name" value="YscJ_FliF_C"/>
    <property type="match status" value="1"/>
</dbReference>
<dbReference type="InterPro" id="IPR013556">
    <property type="entry name" value="Flag_M-ring_C"/>
</dbReference>
<comment type="function">
    <text evidence="9">The M ring may be actively involved in energy transduction.</text>
</comment>
<dbReference type="InterPro" id="IPR000067">
    <property type="entry name" value="FlgMring_FliF"/>
</dbReference>
<keyword evidence="8 9" id="KW-0975">Bacterial flagellum</keyword>
<feature type="compositionally biased region" description="Gly residues" evidence="10">
    <location>
        <begin position="302"/>
        <end position="311"/>
    </location>
</feature>
<dbReference type="GO" id="GO:0009431">
    <property type="term" value="C:bacterial-type flagellum basal body, MS ring"/>
    <property type="evidence" value="ECO:0007669"/>
    <property type="project" value="InterPro"/>
</dbReference>
<keyword evidence="14" id="KW-0282">Flagellum</keyword>
<keyword evidence="5 11" id="KW-0812">Transmembrane</keyword>
<dbReference type="GO" id="GO:0071973">
    <property type="term" value="P:bacterial-type flagellum-dependent cell motility"/>
    <property type="evidence" value="ECO:0007669"/>
    <property type="project" value="InterPro"/>
</dbReference>
<dbReference type="Gene3D" id="3.30.300.30">
    <property type="match status" value="1"/>
</dbReference>
<evidence type="ECO:0000259" key="12">
    <source>
        <dbReference type="Pfam" id="PF01514"/>
    </source>
</evidence>
<evidence type="ECO:0000256" key="5">
    <source>
        <dbReference type="ARBA" id="ARBA00022692"/>
    </source>
</evidence>
<dbReference type="InterPro" id="IPR045851">
    <property type="entry name" value="AMP-bd_C_sf"/>
</dbReference>
<evidence type="ECO:0000256" key="7">
    <source>
        <dbReference type="ARBA" id="ARBA00023136"/>
    </source>
</evidence>
<evidence type="ECO:0000259" key="13">
    <source>
        <dbReference type="Pfam" id="PF08345"/>
    </source>
</evidence>
<evidence type="ECO:0000256" key="8">
    <source>
        <dbReference type="ARBA" id="ARBA00023143"/>
    </source>
</evidence>
<name>A0A4Y7R8B4_9FIRM</name>
<dbReference type="PRINTS" id="PR01009">
    <property type="entry name" value="FLGMRINGFLIF"/>
</dbReference>
<dbReference type="Pfam" id="PF01514">
    <property type="entry name" value="YscJ_FliF"/>
    <property type="match status" value="1"/>
</dbReference>
<feature type="domain" description="Flagellar M-ring N-terminal" evidence="12">
    <location>
        <begin position="45"/>
        <end position="218"/>
    </location>
</feature>
<evidence type="ECO:0000256" key="2">
    <source>
        <dbReference type="ARBA" id="ARBA00004651"/>
    </source>
</evidence>
<feature type="domain" description="Flagellar M-ring C-terminal" evidence="13">
    <location>
        <begin position="256"/>
        <end position="402"/>
    </location>
</feature>
<dbReference type="PANTHER" id="PTHR30046:SF0">
    <property type="entry name" value="FLAGELLAR M-RING PROTEIN"/>
    <property type="match status" value="1"/>
</dbReference>
<feature type="transmembrane region" description="Helical" evidence="11">
    <location>
        <begin position="429"/>
        <end position="449"/>
    </location>
</feature>
<protein>
    <recommendedName>
        <fullName evidence="9">Flagellar M-ring protein</fullName>
    </recommendedName>
</protein>
<keyword evidence="6 11" id="KW-1133">Transmembrane helix</keyword>
<evidence type="ECO:0000256" key="4">
    <source>
        <dbReference type="ARBA" id="ARBA00022475"/>
    </source>
</evidence>
<sequence length="509" mass="55951">MSPGDLIVRLREKWQAFNQTQKVISVLIVAGVVGCLFYFGRVMMQPAFAPLFTGLEPKEAGLIVEELKTMKIPYQIADQGKTINVPERQVYETRNQLASSGALSDSGLGFELFDQSKFGQTDFEQQVGYQRALQEELRRTVVQLDGVEQARVHLVLPPKSVFISDQGTPSASVALKLKPGASLSPEQIQGVCDLFVGSVEGLKPENVHVIDTEGNVLSDNFKSSDSKAVAARTTLDQKTAQREYEKELEKRVQQMLSQIIGQSNAVVMVTADLDFSQRQTTSTIASNPDNVKISEQNINESGTGGGGGGAVGTDSNITTTPFAQGTGSSSYTKEENTINYQVSTLQETVENAPGSVRRLSASVVVNEADDPVDVQKIRDVVGSAIGYDQNRGDQINVTSMAFDDSYQKKIEAEMAQYDAAAQAKEKERLYIYGLSGLAVLVVLAAIILWRRRSAQRDQDEELVEELIPVKAIELDQEEKAKDDKKEQIRALSKEKPDEIAEILKVWIRH</sequence>
<dbReference type="GO" id="GO:0005886">
    <property type="term" value="C:plasma membrane"/>
    <property type="evidence" value="ECO:0007669"/>
    <property type="project" value="UniProtKB-SubCell"/>
</dbReference>
<evidence type="ECO:0000313" key="14">
    <source>
        <dbReference type="EMBL" id="TEB04933.1"/>
    </source>
</evidence>
<keyword evidence="14" id="KW-0966">Cell projection</keyword>
<reference evidence="14 15" key="1">
    <citation type="journal article" date="2018" name="Environ. Microbiol.">
        <title>Novel energy conservation strategies and behaviour of Pelotomaculum schinkii driving syntrophic propionate catabolism.</title>
        <authorList>
            <person name="Hidalgo-Ahumada C.A.P."/>
            <person name="Nobu M.K."/>
            <person name="Narihiro T."/>
            <person name="Tamaki H."/>
            <person name="Liu W.T."/>
            <person name="Kamagata Y."/>
            <person name="Stams A.J.M."/>
            <person name="Imachi H."/>
            <person name="Sousa D.Z."/>
        </authorList>
    </citation>
    <scope>NUCLEOTIDE SEQUENCE [LARGE SCALE GENOMIC DNA]</scope>
    <source>
        <strain evidence="14 15">HH</strain>
    </source>
</reference>
<evidence type="ECO:0000256" key="9">
    <source>
        <dbReference type="PIRNR" id="PIRNR004862"/>
    </source>
</evidence>
<evidence type="ECO:0000256" key="11">
    <source>
        <dbReference type="SAM" id="Phobius"/>
    </source>
</evidence>
<dbReference type="EMBL" id="QFGA01000003">
    <property type="protein sequence ID" value="TEB04933.1"/>
    <property type="molecule type" value="Genomic_DNA"/>
</dbReference>
<accession>A0A4Y7R8B4</accession>
<evidence type="ECO:0000313" key="15">
    <source>
        <dbReference type="Proteomes" id="UP000298324"/>
    </source>
</evidence>
<evidence type="ECO:0000256" key="6">
    <source>
        <dbReference type="ARBA" id="ARBA00022989"/>
    </source>
</evidence>